<dbReference type="InterPro" id="IPR001128">
    <property type="entry name" value="Cyt_P450"/>
</dbReference>
<dbReference type="InterPro" id="IPR036396">
    <property type="entry name" value="Cyt_P450_sf"/>
</dbReference>
<dbReference type="PANTHER" id="PTHR24305:SF157">
    <property type="entry name" value="N-ACETYLTRYPTOPHAN 6-HYDROXYLASE IVOC-RELATED"/>
    <property type="match status" value="1"/>
</dbReference>
<evidence type="ECO:0000256" key="8">
    <source>
        <dbReference type="RuleBase" id="RU000461"/>
    </source>
</evidence>
<keyword evidence="10" id="KW-1185">Reference proteome</keyword>
<comment type="caution">
    <text evidence="9">The sequence shown here is derived from an EMBL/GenBank/DDBJ whole genome shotgun (WGS) entry which is preliminary data.</text>
</comment>
<dbReference type="PROSITE" id="PS00086">
    <property type="entry name" value="CYTOCHROME_P450"/>
    <property type="match status" value="1"/>
</dbReference>
<protein>
    <recommendedName>
        <fullName evidence="11">Cytochrome P450</fullName>
    </recommendedName>
</protein>
<organism evidence="9 10">
    <name type="scientific">Lepraria neglecta</name>
    <dbReference type="NCBI Taxonomy" id="209136"/>
    <lineage>
        <taxon>Eukaryota</taxon>
        <taxon>Fungi</taxon>
        <taxon>Dikarya</taxon>
        <taxon>Ascomycota</taxon>
        <taxon>Pezizomycotina</taxon>
        <taxon>Lecanoromycetes</taxon>
        <taxon>OSLEUM clade</taxon>
        <taxon>Lecanoromycetidae</taxon>
        <taxon>Lecanorales</taxon>
        <taxon>Lecanorineae</taxon>
        <taxon>Stereocaulaceae</taxon>
        <taxon>Lepraria</taxon>
    </lineage>
</organism>
<dbReference type="GO" id="GO:0004497">
    <property type="term" value="F:monooxygenase activity"/>
    <property type="evidence" value="ECO:0007669"/>
    <property type="project" value="UniProtKB-KW"/>
</dbReference>
<dbReference type="PRINTS" id="PR00463">
    <property type="entry name" value="EP450I"/>
</dbReference>
<dbReference type="PRINTS" id="PR00385">
    <property type="entry name" value="P450"/>
</dbReference>
<comment type="cofactor">
    <cofactor evidence="1 7">
        <name>heme</name>
        <dbReference type="ChEBI" id="CHEBI:30413"/>
    </cofactor>
</comment>
<evidence type="ECO:0000256" key="2">
    <source>
        <dbReference type="ARBA" id="ARBA00010617"/>
    </source>
</evidence>
<dbReference type="Pfam" id="PF00067">
    <property type="entry name" value="p450"/>
    <property type="match status" value="1"/>
</dbReference>
<evidence type="ECO:0000256" key="4">
    <source>
        <dbReference type="ARBA" id="ARBA00023002"/>
    </source>
</evidence>
<name>A0AAD9Z483_9LECA</name>
<dbReference type="GO" id="GO:0005506">
    <property type="term" value="F:iron ion binding"/>
    <property type="evidence" value="ECO:0007669"/>
    <property type="project" value="InterPro"/>
</dbReference>
<proteinExistence type="inferred from homology"/>
<dbReference type="SUPFAM" id="SSF48264">
    <property type="entry name" value="Cytochrome P450"/>
    <property type="match status" value="1"/>
</dbReference>
<dbReference type="GO" id="GO:0020037">
    <property type="term" value="F:heme binding"/>
    <property type="evidence" value="ECO:0007669"/>
    <property type="project" value="InterPro"/>
</dbReference>
<dbReference type="Gene3D" id="1.10.630.10">
    <property type="entry name" value="Cytochrome P450"/>
    <property type="match status" value="1"/>
</dbReference>
<evidence type="ECO:0000256" key="6">
    <source>
        <dbReference type="ARBA" id="ARBA00023033"/>
    </source>
</evidence>
<evidence type="ECO:0008006" key="11">
    <source>
        <dbReference type="Google" id="ProtNLM"/>
    </source>
</evidence>
<dbReference type="AlphaFoldDB" id="A0AAD9Z483"/>
<evidence type="ECO:0000256" key="5">
    <source>
        <dbReference type="ARBA" id="ARBA00023004"/>
    </source>
</evidence>
<evidence type="ECO:0000256" key="3">
    <source>
        <dbReference type="ARBA" id="ARBA00022723"/>
    </source>
</evidence>
<keyword evidence="5 7" id="KW-0408">Iron</keyword>
<dbReference type="InterPro" id="IPR017972">
    <property type="entry name" value="Cyt_P450_CS"/>
</dbReference>
<sequence length="262" mass="29660">MNPGVVKLQDLQKEIYGQVAEVIDQHERGIKPEDDSHATIFHSLLDSGLPDEEKALKRLGMDGFSLIRAGTESVSSTMSILTYHVLSNPHILRKLRKELETVFPDPAVLPSCAELETLPYLTGVVQEGLRLSYGAGHRLQRIAPNDVLQYKGWAIPPGTSTGMTNFHVHNNPEIFPDPKTFNPERWIENPRLDKYLLSFSKGTRNCVGLNLAYEEFYMSTAGIFRRLAMELFETDDSDVEYQYDNYTPKARLDSKGVRVFVK</sequence>
<evidence type="ECO:0000313" key="9">
    <source>
        <dbReference type="EMBL" id="KAK3170027.1"/>
    </source>
</evidence>
<reference evidence="9" key="1">
    <citation type="submission" date="2022-11" db="EMBL/GenBank/DDBJ databases">
        <title>Chromosomal genome sequence assembly and mating type (MAT) locus characterization of the leprose asexual lichenized fungus Lepraria neglecta (Nyl.) Erichsen.</title>
        <authorList>
            <person name="Allen J.L."/>
            <person name="Pfeffer B."/>
        </authorList>
    </citation>
    <scope>NUCLEOTIDE SEQUENCE</scope>
    <source>
        <strain evidence="9">Allen 5258</strain>
    </source>
</reference>
<evidence type="ECO:0000256" key="7">
    <source>
        <dbReference type="PIRSR" id="PIRSR602401-1"/>
    </source>
</evidence>
<dbReference type="EMBL" id="JASNWA010000009">
    <property type="protein sequence ID" value="KAK3170027.1"/>
    <property type="molecule type" value="Genomic_DNA"/>
</dbReference>
<gene>
    <name evidence="9" type="ORF">OEA41_009412</name>
</gene>
<evidence type="ECO:0000256" key="1">
    <source>
        <dbReference type="ARBA" id="ARBA00001971"/>
    </source>
</evidence>
<feature type="binding site" description="axial binding residue" evidence="7">
    <location>
        <position position="206"/>
    </location>
    <ligand>
        <name>heme</name>
        <dbReference type="ChEBI" id="CHEBI:30413"/>
    </ligand>
    <ligandPart>
        <name>Fe</name>
        <dbReference type="ChEBI" id="CHEBI:18248"/>
    </ligandPart>
</feature>
<comment type="similarity">
    <text evidence="2 8">Belongs to the cytochrome P450 family.</text>
</comment>
<dbReference type="PANTHER" id="PTHR24305">
    <property type="entry name" value="CYTOCHROME P450"/>
    <property type="match status" value="1"/>
</dbReference>
<keyword evidence="4 8" id="KW-0560">Oxidoreductase</keyword>
<dbReference type="InterPro" id="IPR050121">
    <property type="entry name" value="Cytochrome_P450_monoxygenase"/>
</dbReference>
<dbReference type="Proteomes" id="UP001276659">
    <property type="component" value="Unassembled WGS sequence"/>
</dbReference>
<evidence type="ECO:0000313" key="10">
    <source>
        <dbReference type="Proteomes" id="UP001276659"/>
    </source>
</evidence>
<dbReference type="CDD" id="cd11062">
    <property type="entry name" value="CYP58-like"/>
    <property type="match status" value="1"/>
</dbReference>
<keyword evidence="6 8" id="KW-0503">Monooxygenase</keyword>
<keyword evidence="3 7" id="KW-0479">Metal-binding</keyword>
<keyword evidence="7 8" id="KW-0349">Heme</keyword>
<accession>A0AAD9Z483</accession>
<dbReference type="InterPro" id="IPR002401">
    <property type="entry name" value="Cyt_P450_E_grp-I"/>
</dbReference>
<dbReference type="GO" id="GO:0016705">
    <property type="term" value="F:oxidoreductase activity, acting on paired donors, with incorporation or reduction of molecular oxygen"/>
    <property type="evidence" value="ECO:0007669"/>
    <property type="project" value="InterPro"/>
</dbReference>